<evidence type="ECO:0000313" key="4">
    <source>
        <dbReference type="Proteomes" id="UP000799118"/>
    </source>
</evidence>
<name>A0A6A4HRK6_9AGAR</name>
<keyword evidence="4" id="KW-1185">Reference proteome</keyword>
<feature type="region of interest" description="Disordered" evidence="1">
    <location>
        <begin position="104"/>
        <end position="139"/>
    </location>
</feature>
<gene>
    <name evidence="3" type="ORF">BT96DRAFT_993445</name>
</gene>
<dbReference type="Pfam" id="PF12254">
    <property type="entry name" value="DNA_pol_alpha_N"/>
    <property type="match status" value="1"/>
</dbReference>
<protein>
    <recommendedName>
        <fullName evidence="2">DNA polymerase alpha catalytic subunit N-terminal domain-containing protein</fullName>
    </recommendedName>
</protein>
<dbReference type="EMBL" id="ML769462">
    <property type="protein sequence ID" value="KAE9399988.1"/>
    <property type="molecule type" value="Genomic_DNA"/>
</dbReference>
<dbReference type="InterPro" id="IPR024647">
    <property type="entry name" value="DNA_pol_a_cat_su_N"/>
</dbReference>
<sequence>MALENEVIELEDDGRREPTPAGLSIQVAAALTALKRLKQGADYKFERVFACIQPQFLLFAYDDDKIVKGRLQRHDFVEDDGVEGYADNGMDIGMAEMKHIRIQKRTFRRNKKAKDSGRSKAKAPPPPPVVPTPINQEKDFMPNLFGELDALLTKAPSVTKSRKRKTSPENDPHEPYRNRPSYPDSYRRTRASDRAFSSHRGQR</sequence>
<evidence type="ECO:0000259" key="2">
    <source>
        <dbReference type="Pfam" id="PF12254"/>
    </source>
</evidence>
<organism evidence="3 4">
    <name type="scientific">Gymnopus androsaceus JB14</name>
    <dbReference type="NCBI Taxonomy" id="1447944"/>
    <lineage>
        <taxon>Eukaryota</taxon>
        <taxon>Fungi</taxon>
        <taxon>Dikarya</taxon>
        <taxon>Basidiomycota</taxon>
        <taxon>Agaricomycotina</taxon>
        <taxon>Agaricomycetes</taxon>
        <taxon>Agaricomycetidae</taxon>
        <taxon>Agaricales</taxon>
        <taxon>Marasmiineae</taxon>
        <taxon>Omphalotaceae</taxon>
        <taxon>Gymnopus</taxon>
    </lineage>
</organism>
<evidence type="ECO:0000313" key="3">
    <source>
        <dbReference type="EMBL" id="KAE9399988.1"/>
    </source>
</evidence>
<feature type="domain" description="DNA polymerase alpha catalytic subunit N-terminal" evidence="2">
    <location>
        <begin position="65"/>
        <end position="91"/>
    </location>
</feature>
<evidence type="ECO:0000256" key="1">
    <source>
        <dbReference type="SAM" id="MobiDB-lite"/>
    </source>
</evidence>
<dbReference type="Proteomes" id="UP000799118">
    <property type="component" value="Unassembled WGS sequence"/>
</dbReference>
<feature type="region of interest" description="Disordered" evidence="1">
    <location>
        <begin position="151"/>
        <end position="203"/>
    </location>
</feature>
<dbReference type="AlphaFoldDB" id="A0A6A4HRK6"/>
<accession>A0A6A4HRK6</accession>
<feature type="compositionally biased region" description="Basic and acidic residues" evidence="1">
    <location>
        <begin position="166"/>
        <end position="177"/>
    </location>
</feature>
<reference evidence="3" key="1">
    <citation type="journal article" date="2019" name="Environ. Microbiol.">
        <title>Fungal ecological strategies reflected in gene transcription - a case study of two litter decomposers.</title>
        <authorList>
            <person name="Barbi F."/>
            <person name="Kohler A."/>
            <person name="Barry K."/>
            <person name="Baskaran P."/>
            <person name="Daum C."/>
            <person name="Fauchery L."/>
            <person name="Ihrmark K."/>
            <person name="Kuo A."/>
            <person name="LaButti K."/>
            <person name="Lipzen A."/>
            <person name="Morin E."/>
            <person name="Grigoriev I.V."/>
            <person name="Henrissat B."/>
            <person name="Lindahl B."/>
            <person name="Martin F."/>
        </authorList>
    </citation>
    <scope>NUCLEOTIDE SEQUENCE</scope>
    <source>
        <strain evidence="3">JB14</strain>
    </source>
</reference>
<proteinExistence type="predicted"/>
<dbReference type="OrthoDB" id="6755010at2759"/>